<proteinExistence type="predicted"/>
<dbReference type="Pfam" id="PF22422">
    <property type="entry name" value="MGH1-like_GH"/>
    <property type="match status" value="1"/>
</dbReference>
<name>A0ABW4L2D0_9MICO</name>
<dbReference type="InterPro" id="IPR008928">
    <property type="entry name" value="6-hairpin_glycosidase_sf"/>
</dbReference>
<dbReference type="InterPro" id="IPR054491">
    <property type="entry name" value="MGH1-like_GH"/>
</dbReference>
<comment type="caution">
    <text evidence="4">The sequence shown here is derived from an EMBL/GenBank/DDBJ whole genome shotgun (WGS) entry which is preliminary data.</text>
</comment>
<evidence type="ECO:0000259" key="3">
    <source>
        <dbReference type="Pfam" id="PF22422"/>
    </source>
</evidence>
<reference evidence="5" key="1">
    <citation type="journal article" date="2019" name="Int. J. Syst. Evol. Microbiol.">
        <title>The Global Catalogue of Microorganisms (GCM) 10K type strain sequencing project: providing services to taxonomists for standard genome sequencing and annotation.</title>
        <authorList>
            <consortium name="The Broad Institute Genomics Platform"/>
            <consortium name="The Broad Institute Genome Sequencing Center for Infectious Disease"/>
            <person name="Wu L."/>
            <person name="Ma J."/>
        </authorList>
    </citation>
    <scope>NUCLEOTIDE SEQUENCE [LARGE SCALE GENOMIC DNA]</scope>
    <source>
        <strain evidence="5">JCM 17130</strain>
    </source>
</reference>
<evidence type="ECO:0000313" key="4">
    <source>
        <dbReference type="EMBL" id="MFD1716968.1"/>
    </source>
</evidence>
<organism evidence="4 5">
    <name type="scientific">Georgenia deserti</name>
    <dbReference type="NCBI Taxonomy" id="2093781"/>
    <lineage>
        <taxon>Bacteria</taxon>
        <taxon>Bacillati</taxon>
        <taxon>Actinomycetota</taxon>
        <taxon>Actinomycetes</taxon>
        <taxon>Micrococcales</taxon>
        <taxon>Bogoriellaceae</taxon>
        <taxon>Georgenia</taxon>
    </lineage>
</organism>
<feature type="domain" description="Putative glycogen debranching enzyme N-terminal" evidence="2">
    <location>
        <begin position="3"/>
        <end position="183"/>
    </location>
</feature>
<gene>
    <name evidence="4" type="ORF">ACFSE6_03925</name>
</gene>
<feature type="region of interest" description="Disordered" evidence="1">
    <location>
        <begin position="658"/>
        <end position="684"/>
    </location>
</feature>
<sequence>MTLVEGSSFCVSGTSGDIHPEYAHGLFVRDTRLLSRWELTIDGTVPEPLAVTPGEPYEATFVGRAAPRPGQSEPTLVVERKRYVAQGMREDITLRNFGPEAAGVDLRLEVDADFADLFEVKENRVRHPRRVGRRAAGSELSLWMDRAQDSRGVRVTAGGATAGEQSLRTSLVVPAGGSTTVTVEAVAVVGGEDLGMAFSVEQPVDQAEPARRMRGWRESVPAIRVDDPALAEALERSEEDLGALRIVDPRHPEDDVVAAGAPWFMALFGRDSLLTSWMTLPFSPELALGTMRTLARMQGTEVDVMTEEQPGKILHEVRLGADTSMALGGDSVYYGSVDATPLFVVLAGQAARWGVPLERIEPLLPAVDAALSWIETYGDRDGDGFVEYERSTDRGLANQGWKDSHDGISFRDGTTVRTPIALAEVQGYCYAAYLAKADLDERMGRHVDAERWRRRAAELKRRFHAAFWMPGAGYYALALDGEKRQVDAITSNVGHCLWTGIAEEEVADQVVERLVSPEMFTGFGIRTLGVGNARYNPVSYHNGSVWPHDTVLCAAGVAAYGFAGQARRIIDGLIDAARAFDGRLPELFCGFDRADKPVPVPYPTSCSPQAWAAAVPFEILRIATGLTPARPGGDAQAAPERLGEVSIENLPFEEDVRVRANGGRGSASAEPGEPAPRAGNYDAG</sequence>
<dbReference type="Pfam" id="PF14742">
    <property type="entry name" value="GDE_N_bis"/>
    <property type="match status" value="1"/>
</dbReference>
<feature type="domain" description="Mannosylglycerate hydrolase MGH1-like glycoside hydrolase" evidence="3">
    <location>
        <begin position="358"/>
        <end position="578"/>
    </location>
</feature>
<keyword evidence="5" id="KW-1185">Reference proteome</keyword>
<dbReference type="InterPro" id="IPR012341">
    <property type="entry name" value="6hp_glycosidase-like_sf"/>
</dbReference>
<dbReference type="EMBL" id="JBHUEE010000002">
    <property type="protein sequence ID" value="MFD1716968.1"/>
    <property type="molecule type" value="Genomic_DNA"/>
</dbReference>
<dbReference type="InterPro" id="IPR032856">
    <property type="entry name" value="GDE_N_bis"/>
</dbReference>
<accession>A0ABW4L2D0</accession>
<dbReference type="Gene3D" id="1.50.10.10">
    <property type="match status" value="1"/>
</dbReference>
<evidence type="ECO:0000313" key="5">
    <source>
        <dbReference type="Proteomes" id="UP001597277"/>
    </source>
</evidence>
<dbReference type="SUPFAM" id="SSF48208">
    <property type="entry name" value="Six-hairpin glycosidases"/>
    <property type="match status" value="1"/>
</dbReference>
<dbReference type="Proteomes" id="UP001597277">
    <property type="component" value="Unassembled WGS sequence"/>
</dbReference>
<evidence type="ECO:0000259" key="2">
    <source>
        <dbReference type="Pfam" id="PF14742"/>
    </source>
</evidence>
<evidence type="ECO:0000256" key="1">
    <source>
        <dbReference type="SAM" id="MobiDB-lite"/>
    </source>
</evidence>
<protein>
    <submittedName>
        <fullName evidence="4">Glycogen debranching N-terminal domain-containing protein</fullName>
    </submittedName>
</protein>
<dbReference type="RefSeq" id="WP_388002412.1">
    <property type="nucleotide sequence ID" value="NZ_JBHUEE010000002.1"/>
</dbReference>